<organism evidence="1 2">
    <name type="scientific">Wickerhamomyces pijperi</name>
    <name type="common">Yeast</name>
    <name type="synonym">Pichia pijperi</name>
    <dbReference type="NCBI Taxonomy" id="599730"/>
    <lineage>
        <taxon>Eukaryota</taxon>
        <taxon>Fungi</taxon>
        <taxon>Dikarya</taxon>
        <taxon>Ascomycota</taxon>
        <taxon>Saccharomycotina</taxon>
        <taxon>Saccharomycetes</taxon>
        <taxon>Phaffomycetales</taxon>
        <taxon>Wickerhamomycetaceae</taxon>
        <taxon>Wickerhamomyces</taxon>
    </lineage>
</organism>
<proteinExistence type="predicted"/>
<dbReference type="AlphaFoldDB" id="A0A9P8TAT2"/>
<accession>A0A9P8TAT2</accession>
<reference evidence="1" key="1">
    <citation type="journal article" date="2021" name="Open Biol.">
        <title>Shared evolutionary footprints suggest mitochondrial oxidative damage underlies multiple complex I losses in fungi.</title>
        <authorList>
            <person name="Schikora-Tamarit M.A."/>
            <person name="Marcet-Houben M."/>
            <person name="Nosek J."/>
            <person name="Gabaldon T."/>
        </authorList>
    </citation>
    <scope>NUCLEOTIDE SEQUENCE</scope>
    <source>
        <strain evidence="1">CBS2887</strain>
    </source>
</reference>
<reference evidence="1" key="2">
    <citation type="submission" date="2021-01" db="EMBL/GenBank/DDBJ databases">
        <authorList>
            <person name="Schikora-Tamarit M.A."/>
        </authorList>
    </citation>
    <scope>NUCLEOTIDE SEQUENCE</scope>
    <source>
        <strain evidence="1">CBS2887</strain>
    </source>
</reference>
<comment type="caution">
    <text evidence="1">The sequence shown here is derived from an EMBL/GenBank/DDBJ whole genome shotgun (WGS) entry which is preliminary data.</text>
</comment>
<evidence type="ECO:0000313" key="1">
    <source>
        <dbReference type="EMBL" id="KAH3672241.1"/>
    </source>
</evidence>
<name>A0A9P8TAT2_WICPI</name>
<gene>
    <name evidence="1" type="ORF">WICPIJ_010093</name>
</gene>
<dbReference type="EMBL" id="JAEUBG010005835">
    <property type="protein sequence ID" value="KAH3672241.1"/>
    <property type="molecule type" value="Genomic_DNA"/>
</dbReference>
<evidence type="ECO:0000313" key="2">
    <source>
        <dbReference type="Proteomes" id="UP000774326"/>
    </source>
</evidence>
<protein>
    <submittedName>
        <fullName evidence="1">Uncharacterized protein</fullName>
    </submittedName>
</protein>
<sequence>MFLALVKYFFCKPKKPDIGSVAVVNGTARILAPPEMTRRYNGQSLSIPTPAAYLVPMTNGCFLNLFKKSGTLSGGCCKSASIQTKYSPLDSWKPLNTAEDNPLSVVLTMMLTL</sequence>
<dbReference type="Proteomes" id="UP000774326">
    <property type="component" value="Unassembled WGS sequence"/>
</dbReference>
<keyword evidence="2" id="KW-1185">Reference proteome</keyword>